<protein>
    <submittedName>
        <fullName evidence="1">Uncharacterized protein</fullName>
    </submittedName>
</protein>
<dbReference type="Proteomes" id="UP000070449">
    <property type="component" value="Unassembled WGS sequence"/>
</dbReference>
<comment type="caution">
    <text evidence="1">The sequence shown here is derived from an EMBL/GenBank/DDBJ whole genome shotgun (WGS) entry which is preliminary data.</text>
</comment>
<dbReference type="STRING" id="1617427.UZ20_WS6002000323"/>
<reference evidence="1 2" key="1">
    <citation type="submission" date="2015-02" db="EMBL/GenBank/DDBJ databases">
        <title>Improved understanding of the partial-nitritation anammox process through 23 genomes representing the majority of the microbial community.</title>
        <authorList>
            <person name="Speth D.R."/>
            <person name="In T Zandt M."/>
            <person name="Guerrero Cruz S."/>
            <person name="Jetten M.S."/>
            <person name="Dutilh B.E."/>
        </authorList>
    </citation>
    <scope>NUCLEOTIDE SEQUENCE [LARGE SCALE GENOMIC DNA]</scope>
    <source>
        <strain evidence="1">OLB21</strain>
    </source>
</reference>
<accession>A0A136KJY7</accession>
<gene>
    <name evidence="1" type="ORF">UZ20_WS6002000323</name>
</gene>
<evidence type="ECO:0000313" key="2">
    <source>
        <dbReference type="Proteomes" id="UP000070449"/>
    </source>
</evidence>
<proteinExistence type="predicted"/>
<evidence type="ECO:0000313" key="1">
    <source>
        <dbReference type="EMBL" id="KXK09755.1"/>
    </source>
</evidence>
<name>A0A136KJY7_9BACT</name>
<dbReference type="AlphaFoldDB" id="A0A136KJY7"/>
<sequence>MDPKLQQLINDFNNLKRQWDTVFPELRELKRTVEDLKRELGISQGKLLHEQVTDVLNQSVKREELINRILREVEHTKKTCRV</sequence>
<organism evidence="1 2">
    <name type="scientific">candidate division WS6 bacterium OLB21</name>
    <dbReference type="NCBI Taxonomy" id="1617427"/>
    <lineage>
        <taxon>Bacteria</taxon>
        <taxon>Candidatus Dojkabacteria</taxon>
    </lineage>
</organism>
<dbReference type="EMBL" id="JYPD01000012">
    <property type="protein sequence ID" value="KXK09755.1"/>
    <property type="molecule type" value="Genomic_DNA"/>
</dbReference>